<sequence length="310" mass="34659">MKINQIHYFLAIIDHGGIRAAARALGISQSAVTNALSELEGSSGSQLIVRQTRGGIELTDTGRRIEPYFRSIMANINWAKAAIDNTRTGDSGVLRVGVTPLIATTVLNEIYKWFRSRFGHVQLQFTDGLLSNTTPALKSGKMDYAIALLMENWFWEQDQIGVQELFTLPQGFIARDNHPIFHSRDPIKAISQYEWMITIDSFEEADSFINQCIVSQGLEKPCSVMLVDTLICYKLLHSTDCLAVVPTLLFKDAPGFERMRVLDLCQFAPCFSLPNLKLVLLRSSAKPVSHAGDFLIHCILATVKSYFSRI</sequence>
<dbReference type="RefSeq" id="WP_160742316.1">
    <property type="nucleotide sequence ID" value="NZ_CP048108.1"/>
</dbReference>
<feature type="domain" description="HTH lysR-type" evidence="5">
    <location>
        <begin position="1"/>
        <end position="59"/>
    </location>
</feature>
<dbReference type="InterPro" id="IPR036390">
    <property type="entry name" value="WH_DNA-bd_sf"/>
</dbReference>
<dbReference type="SUPFAM" id="SSF53850">
    <property type="entry name" value="Periplasmic binding protein-like II"/>
    <property type="match status" value="1"/>
</dbReference>
<dbReference type="Gene3D" id="3.40.190.10">
    <property type="entry name" value="Periplasmic binding protein-like II"/>
    <property type="match status" value="2"/>
</dbReference>
<dbReference type="Gene3D" id="1.10.10.10">
    <property type="entry name" value="Winged helix-like DNA-binding domain superfamily/Winged helix DNA-binding domain"/>
    <property type="match status" value="1"/>
</dbReference>
<evidence type="ECO:0000313" key="7">
    <source>
        <dbReference type="Proteomes" id="UP000464389"/>
    </source>
</evidence>
<keyword evidence="2" id="KW-0805">Transcription regulation</keyword>
<dbReference type="InterPro" id="IPR000847">
    <property type="entry name" value="LysR_HTH_N"/>
</dbReference>
<evidence type="ECO:0000259" key="5">
    <source>
        <dbReference type="PROSITE" id="PS50931"/>
    </source>
</evidence>
<dbReference type="AlphaFoldDB" id="A0A6P1UQ57"/>
<dbReference type="PANTHER" id="PTHR30419:SF30">
    <property type="entry name" value="LYSR FAMILY TRANSCRIPTIONAL REGULATOR"/>
    <property type="match status" value="1"/>
</dbReference>
<dbReference type="PANTHER" id="PTHR30419">
    <property type="entry name" value="HTH-TYPE TRANSCRIPTIONAL REGULATOR YBHD"/>
    <property type="match status" value="1"/>
</dbReference>
<dbReference type="GO" id="GO:0003700">
    <property type="term" value="F:DNA-binding transcription factor activity"/>
    <property type="evidence" value="ECO:0007669"/>
    <property type="project" value="InterPro"/>
</dbReference>
<dbReference type="Proteomes" id="UP000464389">
    <property type="component" value="Chromosome"/>
</dbReference>
<evidence type="ECO:0000313" key="6">
    <source>
        <dbReference type="EMBL" id="QHS44225.1"/>
    </source>
</evidence>
<keyword evidence="3" id="KW-0238">DNA-binding</keyword>
<comment type="similarity">
    <text evidence="1">Belongs to the LysR transcriptional regulatory family.</text>
</comment>
<dbReference type="InterPro" id="IPR036388">
    <property type="entry name" value="WH-like_DNA-bd_sf"/>
</dbReference>
<dbReference type="SUPFAM" id="SSF46785">
    <property type="entry name" value="Winged helix' DNA-binding domain"/>
    <property type="match status" value="1"/>
</dbReference>
<name>A0A6P1UQ57_9ENTR</name>
<gene>
    <name evidence="6" type="ORF">GW952_00650</name>
</gene>
<evidence type="ECO:0000256" key="4">
    <source>
        <dbReference type="ARBA" id="ARBA00023163"/>
    </source>
</evidence>
<proteinExistence type="inferred from homology"/>
<dbReference type="InterPro" id="IPR005119">
    <property type="entry name" value="LysR_subst-bd"/>
</dbReference>
<reference evidence="6 7" key="1">
    <citation type="submission" date="2020-01" db="EMBL/GenBank/DDBJ databases">
        <title>Bactrocera dorsalis gut bacteria genome.</title>
        <authorList>
            <person name="Zhang H."/>
            <person name="Cai Z."/>
        </authorList>
    </citation>
    <scope>NUCLEOTIDE SEQUENCE [LARGE SCALE GENOMIC DNA]</scope>
    <source>
        <strain evidence="6 7">BD177</strain>
    </source>
</reference>
<dbReference type="GO" id="GO:0003677">
    <property type="term" value="F:DNA binding"/>
    <property type="evidence" value="ECO:0007669"/>
    <property type="project" value="UniProtKB-KW"/>
</dbReference>
<dbReference type="Pfam" id="PF00126">
    <property type="entry name" value="HTH_1"/>
    <property type="match status" value="1"/>
</dbReference>
<evidence type="ECO:0000256" key="2">
    <source>
        <dbReference type="ARBA" id="ARBA00023015"/>
    </source>
</evidence>
<evidence type="ECO:0000256" key="3">
    <source>
        <dbReference type="ARBA" id="ARBA00023125"/>
    </source>
</evidence>
<dbReference type="Pfam" id="PF03466">
    <property type="entry name" value="LysR_substrate"/>
    <property type="match status" value="1"/>
</dbReference>
<dbReference type="InterPro" id="IPR050950">
    <property type="entry name" value="HTH-type_LysR_regulators"/>
</dbReference>
<protein>
    <submittedName>
        <fullName evidence="6">LysR family transcriptional regulator</fullName>
    </submittedName>
</protein>
<keyword evidence="4" id="KW-0804">Transcription</keyword>
<organism evidence="6 7">
    <name type="scientific">Klebsiella michiganensis</name>
    <dbReference type="NCBI Taxonomy" id="1134687"/>
    <lineage>
        <taxon>Bacteria</taxon>
        <taxon>Pseudomonadati</taxon>
        <taxon>Pseudomonadota</taxon>
        <taxon>Gammaproteobacteria</taxon>
        <taxon>Enterobacterales</taxon>
        <taxon>Enterobacteriaceae</taxon>
        <taxon>Klebsiella/Raoultella group</taxon>
        <taxon>Klebsiella</taxon>
    </lineage>
</organism>
<dbReference type="EMBL" id="CP048108">
    <property type="protein sequence ID" value="QHS44225.1"/>
    <property type="molecule type" value="Genomic_DNA"/>
</dbReference>
<evidence type="ECO:0000256" key="1">
    <source>
        <dbReference type="ARBA" id="ARBA00009437"/>
    </source>
</evidence>
<dbReference type="GO" id="GO:0005829">
    <property type="term" value="C:cytosol"/>
    <property type="evidence" value="ECO:0007669"/>
    <property type="project" value="TreeGrafter"/>
</dbReference>
<accession>A0A6P1UQ57</accession>
<dbReference type="PROSITE" id="PS50931">
    <property type="entry name" value="HTH_LYSR"/>
    <property type="match status" value="1"/>
</dbReference>